<dbReference type="CDD" id="cd08503">
    <property type="entry name" value="PBP2_NikA_DppA_OppA_like_17"/>
    <property type="match status" value="1"/>
</dbReference>
<dbReference type="GO" id="GO:0043190">
    <property type="term" value="C:ATP-binding cassette (ABC) transporter complex"/>
    <property type="evidence" value="ECO:0007669"/>
    <property type="project" value="InterPro"/>
</dbReference>
<dbReference type="GO" id="GO:0015833">
    <property type="term" value="P:peptide transport"/>
    <property type="evidence" value="ECO:0007669"/>
    <property type="project" value="TreeGrafter"/>
</dbReference>
<dbReference type="Gene3D" id="3.40.190.10">
    <property type="entry name" value="Periplasmic binding protein-like II"/>
    <property type="match status" value="1"/>
</dbReference>
<comment type="caution">
    <text evidence="6">The sequence shown here is derived from an EMBL/GenBank/DDBJ whole genome shotgun (WGS) entry which is preliminary data.</text>
</comment>
<dbReference type="PIRSF" id="PIRSF002741">
    <property type="entry name" value="MppA"/>
    <property type="match status" value="1"/>
</dbReference>
<comment type="similarity">
    <text evidence="2">Belongs to the bacterial solute-binding protein 5 family.</text>
</comment>
<dbReference type="InterPro" id="IPR039424">
    <property type="entry name" value="SBP_5"/>
</dbReference>
<sequence>MNFSKISRRDFHTLFGTAMGTAVLGGIPVIAQAAGTANSPSAMVPKKGGRVRLALAQQSTNDTFDSARFTNANDYIRGSAVFNTLTRVDGSGQAQPELALSWDANPSATEWRFKIRKGVEFSDGQPLSLQDIAFSIMRHKNEAKASSAKPLVANIAAVTTEGDDTILVRLAEADVELPVLLGLLQFCVVKDGTEDFSKPVGTGPFVMAEFQPGIRTVLTRNTNFWKDGQPYLDEIEMISITDANARVSALLSGDIDMAADLKGAGIDQVAANPSTKIFETPSTRYAGYQFDASTNFDPNLGLAIANMFDRPKIVETVLKGHGSVANDHPVGKMSPYYNANLPQRGLDLDKAKHYLKKSGIGRTPLELSVSDGVVYSVEIAQLLQRSAAQAGLNLTLRREPSESYWTAVAGKRRFFATNFFPRPTPHLLLNVTWKSGSQWNFSHYGNPRLDSLIDGVRATLDVDKRIAMYHEIQEILHNCGAVTMPVFLSYLDGVSSRIQGLTPNQIGNFSGFRFSDQVWLS</sequence>
<name>A0A560CIU8_AZOBR</name>
<dbReference type="Gene3D" id="3.10.105.10">
    <property type="entry name" value="Dipeptide-binding Protein, Domain 3"/>
    <property type="match status" value="1"/>
</dbReference>
<evidence type="ECO:0000256" key="2">
    <source>
        <dbReference type="ARBA" id="ARBA00005695"/>
    </source>
</evidence>
<evidence type="ECO:0000256" key="3">
    <source>
        <dbReference type="ARBA" id="ARBA00022448"/>
    </source>
</evidence>
<dbReference type="RefSeq" id="WP_145682180.1">
    <property type="nucleotide sequence ID" value="NZ_VITH01000004.1"/>
</dbReference>
<dbReference type="SUPFAM" id="SSF53850">
    <property type="entry name" value="Periplasmic binding protein-like II"/>
    <property type="match status" value="1"/>
</dbReference>
<organism evidence="6 7">
    <name type="scientific">Azospirillum brasilense</name>
    <dbReference type="NCBI Taxonomy" id="192"/>
    <lineage>
        <taxon>Bacteria</taxon>
        <taxon>Pseudomonadati</taxon>
        <taxon>Pseudomonadota</taxon>
        <taxon>Alphaproteobacteria</taxon>
        <taxon>Rhodospirillales</taxon>
        <taxon>Azospirillaceae</taxon>
        <taxon>Azospirillum</taxon>
    </lineage>
</organism>
<dbReference type="PANTHER" id="PTHR30290:SF10">
    <property type="entry name" value="PERIPLASMIC OLIGOPEPTIDE-BINDING PROTEIN-RELATED"/>
    <property type="match status" value="1"/>
</dbReference>
<gene>
    <name evidence="6" type="ORF">FBZ83_10416</name>
</gene>
<evidence type="ECO:0000313" key="7">
    <source>
        <dbReference type="Proteomes" id="UP000318529"/>
    </source>
</evidence>
<dbReference type="EMBL" id="VITH01000004">
    <property type="protein sequence ID" value="TWA84751.1"/>
    <property type="molecule type" value="Genomic_DNA"/>
</dbReference>
<evidence type="ECO:0000256" key="1">
    <source>
        <dbReference type="ARBA" id="ARBA00004418"/>
    </source>
</evidence>
<accession>A0A560CIU8</accession>
<reference evidence="6 7" key="1">
    <citation type="submission" date="2019-06" db="EMBL/GenBank/DDBJ databases">
        <title>Genomic Encyclopedia of Type Strains, Phase IV (KMG-V): Genome sequencing to study the core and pangenomes of soil and plant-associated prokaryotes.</title>
        <authorList>
            <person name="Whitman W."/>
        </authorList>
    </citation>
    <scope>NUCLEOTIDE SEQUENCE [LARGE SCALE GENOMIC DNA]</scope>
    <source>
        <strain evidence="6 7">BR 11650</strain>
    </source>
</reference>
<keyword evidence="4" id="KW-0732">Signal</keyword>
<feature type="domain" description="Solute-binding protein family 5" evidence="5">
    <location>
        <begin position="94"/>
        <end position="435"/>
    </location>
</feature>
<dbReference type="Proteomes" id="UP000318529">
    <property type="component" value="Unassembled WGS sequence"/>
</dbReference>
<evidence type="ECO:0000259" key="5">
    <source>
        <dbReference type="Pfam" id="PF00496"/>
    </source>
</evidence>
<dbReference type="GO" id="GO:0030288">
    <property type="term" value="C:outer membrane-bounded periplasmic space"/>
    <property type="evidence" value="ECO:0007669"/>
    <property type="project" value="UniProtKB-ARBA"/>
</dbReference>
<keyword evidence="3" id="KW-0813">Transport</keyword>
<evidence type="ECO:0000256" key="4">
    <source>
        <dbReference type="ARBA" id="ARBA00022729"/>
    </source>
</evidence>
<dbReference type="InterPro" id="IPR006311">
    <property type="entry name" value="TAT_signal"/>
</dbReference>
<dbReference type="PANTHER" id="PTHR30290">
    <property type="entry name" value="PERIPLASMIC BINDING COMPONENT OF ABC TRANSPORTER"/>
    <property type="match status" value="1"/>
</dbReference>
<dbReference type="Pfam" id="PF00496">
    <property type="entry name" value="SBP_bac_5"/>
    <property type="match status" value="1"/>
</dbReference>
<proteinExistence type="inferred from homology"/>
<dbReference type="AlphaFoldDB" id="A0A560CIU8"/>
<protein>
    <submittedName>
        <fullName evidence="6">Peptide/nickel transport system substrate-binding protein</fullName>
    </submittedName>
</protein>
<evidence type="ECO:0000313" key="6">
    <source>
        <dbReference type="EMBL" id="TWA84751.1"/>
    </source>
</evidence>
<dbReference type="PROSITE" id="PS51318">
    <property type="entry name" value="TAT"/>
    <property type="match status" value="1"/>
</dbReference>
<dbReference type="InterPro" id="IPR030678">
    <property type="entry name" value="Peptide/Ni-bd"/>
</dbReference>
<dbReference type="GO" id="GO:1904680">
    <property type="term" value="F:peptide transmembrane transporter activity"/>
    <property type="evidence" value="ECO:0007669"/>
    <property type="project" value="TreeGrafter"/>
</dbReference>
<comment type="subcellular location">
    <subcellularLocation>
        <location evidence="1">Periplasm</location>
    </subcellularLocation>
</comment>
<dbReference type="InterPro" id="IPR000914">
    <property type="entry name" value="SBP_5_dom"/>
</dbReference>